<feature type="compositionally biased region" description="Low complexity" evidence="1">
    <location>
        <begin position="1"/>
        <end position="11"/>
    </location>
</feature>
<dbReference type="AlphaFoldDB" id="A0ABD2XWA5"/>
<protein>
    <submittedName>
        <fullName evidence="2">Uncharacterized protein</fullName>
    </submittedName>
</protein>
<organism evidence="2 3">
    <name type="scientific">Cinchona calisaya</name>
    <dbReference type="NCBI Taxonomy" id="153742"/>
    <lineage>
        <taxon>Eukaryota</taxon>
        <taxon>Viridiplantae</taxon>
        <taxon>Streptophyta</taxon>
        <taxon>Embryophyta</taxon>
        <taxon>Tracheophyta</taxon>
        <taxon>Spermatophyta</taxon>
        <taxon>Magnoliopsida</taxon>
        <taxon>eudicotyledons</taxon>
        <taxon>Gunneridae</taxon>
        <taxon>Pentapetalae</taxon>
        <taxon>asterids</taxon>
        <taxon>lamiids</taxon>
        <taxon>Gentianales</taxon>
        <taxon>Rubiaceae</taxon>
        <taxon>Cinchonoideae</taxon>
        <taxon>Cinchoneae</taxon>
        <taxon>Cinchona</taxon>
    </lineage>
</organism>
<evidence type="ECO:0000313" key="2">
    <source>
        <dbReference type="EMBL" id="KAL3499051.1"/>
    </source>
</evidence>
<evidence type="ECO:0000313" key="3">
    <source>
        <dbReference type="Proteomes" id="UP001630127"/>
    </source>
</evidence>
<dbReference type="Proteomes" id="UP001630127">
    <property type="component" value="Unassembled WGS sequence"/>
</dbReference>
<feature type="region of interest" description="Disordered" evidence="1">
    <location>
        <begin position="1"/>
        <end position="43"/>
    </location>
</feature>
<comment type="caution">
    <text evidence="2">The sequence shown here is derived from an EMBL/GenBank/DDBJ whole genome shotgun (WGS) entry which is preliminary data.</text>
</comment>
<gene>
    <name evidence="2" type="ORF">ACH5RR_041783</name>
</gene>
<sequence length="103" mass="11058">MLLQPEMLLPPENIPEGGKHEVVPTSVTGEGSLQGGGGPTTGKMLGECGDQFLKPSSVSVPPAHSLKTSFSTVSELSLTYEPDEIFELTSARVLYKKLQRPFK</sequence>
<proteinExistence type="predicted"/>
<accession>A0ABD2XWA5</accession>
<evidence type="ECO:0000256" key="1">
    <source>
        <dbReference type="SAM" id="MobiDB-lite"/>
    </source>
</evidence>
<reference evidence="2 3" key="1">
    <citation type="submission" date="2024-11" db="EMBL/GenBank/DDBJ databases">
        <title>A near-complete genome assembly of Cinchona calisaya.</title>
        <authorList>
            <person name="Lian D.C."/>
            <person name="Zhao X.W."/>
            <person name="Wei L."/>
        </authorList>
    </citation>
    <scope>NUCLEOTIDE SEQUENCE [LARGE SCALE GENOMIC DNA]</scope>
    <source>
        <tissue evidence="2">Nenye</tissue>
    </source>
</reference>
<name>A0ABD2XWA5_9GENT</name>
<dbReference type="EMBL" id="JBJUIK010000017">
    <property type="protein sequence ID" value="KAL3499051.1"/>
    <property type="molecule type" value="Genomic_DNA"/>
</dbReference>
<keyword evidence="3" id="KW-1185">Reference proteome</keyword>